<name>A0A7W7S8X3_9ACTN</name>
<evidence type="ECO:0000313" key="2">
    <source>
        <dbReference type="Proteomes" id="UP000573327"/>
    </source>
</evidence>
<dbReference type="AlphaFoldDB" id="A0A7W7S8X3"/>
<protein>
    <submittedName>
        <fullName evidence="1">Uncharacterized protein</fullName>
    </submittedName>
</protein>
<evidence type="ECO:0000313" key="1">
    <source>
        <dbReference type="EMBL" id="MBB4946044.1"/>
    </source>
</evidence>
<proteinExistence type="predicted"/>
<reference evidence="1 2" key="1">
    <citation type="submission" date="2020-08" db="EMBL/GenBank/DDBJ databases">
        <title>Sequencing the genomes of 1000 actinobacteria strains.</title>
        <authorList>
            <person name="Klenk H.-P."/>
        </authorList>
    </citation>
    <scope>NUCLEOTIDE SEQUENCE [LARGE SCALE GENOMIC DNA]</scope>
    <source>
        <strain evidence="1 2">DSM 44786</strain>
    </source>
</reference>
<keyword evidence="2" id="KW-1185">Reference proteome</keyword>
<comment type="caution">
    <text evidence="1">The sequence shown here is derived from an EMBL/GenBank/DDBJ whole genome shotgun (WGS) entry which is preliminary data.</text>
</comment>
<gene>
    <name evidence="1" type="ORF">F4556_001579</name>
</gene>
<dbReference type="Proteomes" id="UP000573327">
    <property type="component" value="Unassembled WGS sequence"/>
</dbReference>
<accession>A0A7W7S8X3</accession>
<dbReference type="EMBL" id="JACHJR010000001">
    <property type="protein sequence ID" value="MBB4946044.1"/>
    <property type="molecule type" value="Genomic_DNA"/>
</dbReference>
<sequence length="30" mass="3154">MAERPGTKARSITVYGTGGQLLGTNTSWLS</sequence>
<organism evidence="1 2">
    <name type="scientific">Kitasatospora gansuensis</name>
    <dbReference type="NCBI Taxonomy" id="258050"/>
    <lineage>
        <taxon>Bacteria</taxon>
        <taxon>Bacillati</taxon>
        <taxon>Actinomycetota</taxon>
        <taxon>Actinomycetes</taxon>
        <taxon>Kitasatosporales</taxon>
        <taxon>Streptomycetaceae</taxon>
        <taxon>Kitasatospora</taxon>
    </lineage>
</organism>